<proteinExistence type="predicted"/>
<sequence length="83" mass="9814">MKGRFRGVQPPWKCRFCHAIDLHTKTTLMNSHRLKNSVYKYKERTSVTPALILSLPFSFCFFLQPSLYLSHTLIDTYRSLIYV</sequence>
<protein>
    <submittedName>
        <fullName evidence="1">Uncharacterized protein</fullName>
    </submittedName>
</protein>
<evidence type="ECO:0000313" key="2">
    <source>
        <dbReference type="Proteomes" id="UP001055811"/>
    </source>
</evidence>
<accession>A0ACB9E2I4</accession>
<organism evidence="1 2">
    <name type="scientific">Cichorium intybus</name>
    <name type="common">Chicory</name>
    <dbReference type="NCBI Taxonomy" id="13427"/>
    <lineage>
        <taxon>Eukaryota</taxon>
        <taxon>Viridiplantae</taxon>
        <taxon>Streptophyta</taxon>
        <taxon>Embryophyta</taxon>
        <taxon>Tracheophyta</taxon>
        <taxon>Spermatophyta</taxon>
        <taxon>Magnoliopsida</taxon>
        <taxon>eudicotyledons</taxon>
        <taxon>Gunneridae</taxon>
        <taxon>Pentapetalae</taxon>
        <taxon>asterids</taxon>
        <taxon>campanulids</taxon>
        <taxon>Asterales</taxon>
        <taxon>Asteraceae</taxon>
        <taxon>Cichorioideae</taxon>
        <taxon>Cichorieae</taxon>
        <taxon>Cichoriinae</taxon>
        <taxon>Cichorium</taxon>
    </lineage>
</organism>
<reference evidence="1 2" key="2">
    <citation type="journal article" date="2022" name="Mol. Ecol. Resour.">
        <title>The genomes of chicory, endive, great burdock and yacon provide insights into Asteraceae paleo-polyploidization history and plant inulin production.</title>
        <authorList>
            <person name="Fan W."/>
            <person name="Wang S."/>
            <person name="Wang H."/>
            <person name="Wang A."/>
            <person name="Jiang F."/>
            <person name="Liu H."/>
            <person name="Zhao H."/>
            <person name="Xu D."/>
            <person name="Zhang Y."/>
        </authorList>
    </citation>
    <scope>NUCLEOTIDE SEQUENCE [LARGE SCALE GENOMIC DNA]</scope>
    <source>
        <strain evidence="2">cv. Punajuju</strain>
        <tissue evidence="1">Leaves</tissue>
    </source>
</reference>
<dbReference type="EMBL" id="CM042012">
    <property type="protein sequence ID" value="KAI3753109.1"/>
    <property type="molecule type" value="Genomic_DNA"/>
</dbReference>
<reference evidence="2" key="1">
    <citation type="journal article" date="2022" name="Mol. Ecol. Resour.">
        <title>The genomes of chicory, endive, great burdock and yacon provide insights into Asteraceae palaeo-polyploidization history and plant inulin production.</title>
        <authorList>
            <person name="Fan W."/>
            <person name="Wang S."/>
            <person name="Wang H."/>
            <person name="Wang A."/>
            <person name="Jiang F."/>
            <person name="Liu H."/>
            <person name="Zhao H."/>
            <person name="Xu D."/>
            <person name="Zhang Y."/>
        </authorList>
    </citation>
    <scope>NUCLEOTIDE SEQUENCE [LARGE SCALE GENOMIC DNA]</scope>
    <source>
        <strain evidence="2">cv. Punajuju</strain>
    </source>
</reference>
<keyword evidence="2" id="KW-1185">Reference proteome</keyword>
<name>A0ACB9E2I4_CICIN</name>
<evidence type="ECO:0000313" key="1">
    <source>
        <dbReference type="EMBL" id="KAI3753109.1"/>
    </source>
</evidence>
<dbReference type="Proteomes" id="UP001055811">
    <property type="component" value="Linkage Group LG04"/>
</dbReference>
<gene>
    <name evidence="1" type="ORF">L2E82_25154</name>
</gene>
<comment type="caution">
    <text evidence="1">The sequence shown here is derived from an EMBL/GenBank/DDBJ whole genome shotgun (WGS) entry which is preliminary data.</text>
</comment>